<gene>
    <name evidence="2" type="ORF">NS359_08915</name>
</gene>
<dbReference type="PATRIC" id="fig|465820.4.peg.1949"/>
<name>A0A147DQB0_9MICO</name>
<comment type="caution">
    <text evidence="2">The sequence shown here is derived from an EMBL/GenBank/DDBJ whole genome shotgun (WGS) entry which is preliminary data.</text>
</comment>
<evidence type="ECO:0000256" key="1">
    <source>
        <dbReference type="SAM" id="Phobius"/>
    </source>
</evidence>
<organism evidence="2 3">
    <name type="scientific">Curtobacterium oceanosedimentum</name>
    <dbReference type="NCBI Taxonomy" id="465820"/>
    <lineage>
        <taxon>Bacteria</taxon>
        <taxon>Bacillati</taxon>
        <taxon>Actinomycetota</taxon>
        <taxon>Actinomycetes</taxon>
        <taxon>Micrococcales</taxon>
        <taxon>Microbacteriaceae</taxon>
        <taxon>Curtobacterium</taxon>
    </lineage>
</organism>
<protein>
    <submittedName>
        <fullName evidence="2">Uncharacterized protein</fullName>
    </submittedName>
</protein>
<evidence type="ECO:0000313" key="2">
    <source>
        <dbReference type="EMBL" id="KTR51723.1"/>
    </source>
</evidence>
<proteinExistence type="predicted"/>
<dbReference type="AlphaFoldDB" id="A0A147DQB0"/>
<dbReference type="EMBL" id="LDRC01000046">
    <property type="protein sequence ID" value="KTR51723.1"/>
    <property type="molecule type" value="Genomic_DNA"/>
</dbReference>
<accession>A0A147DQB0</accession>
<reference evidence="2 3" key="1">
    <citation type="journal article" date="2016" name="Front. Microbiol.">
        <title>Genomic Resource of Rice Seed Associated Bacteria.</title>
        <authorList>
            <person name="Midha S."/>
            <person name="Bansal K."/>
            <person name="Sharma S."/>
            <person name="Kumar N."/>
            <person name="Patil P.P."/>
            <person name="Chaudhry V."/>
            <person name="Patil P.B."/>
        </authorList>
    </citation>
    <scope>NUCLEOTIDE SEQUENCE [LARGE SCALE GENOMIC DNA]</scope>
    <source>
        <strain evidence="2 3">NS359</strain>
    </source>
</reference>
<evidence type="ECO:0000313" key="3">
    <source>
        <dbReference type="Proteomes" id="UP000072763"/>
    </source>
</evidence>
<keyword evidence="1" id="KW-1133">Transmembrane helix</keyword>
<dbReference type="RefSeq" id="WP_058749826.1">
    <property type="nucleotide sequence ID" value="NZ_LDRC01000046.1"/>
</dbReference>
<sequence>MTVVWIVIGVVVVIAAALVVLEVQNVRRRKALAHLEPVDPRVGERAMSEASGEHAIIEGMAKSAHPGISGAGGGPLN</sequence>
<dbReference type="STRING" id="465820.NS263_09590"/>
<dbReference type="Proteomes" id="UP000072763">
    <property type="component" value="Unassembled WGS sequence"/>
</dbReference>
<keyword evidence="1" id="KW-0472">Membrane</keyword>
<keyword evidence="1" id="KW-0812">Transmembrane</keyword>
<feature type="transmembrane region" description="Helical" evidence="1">
    <location>
        <begin position="6"/>
        <end position="23"/>
    </location>
</feature>
<dbReference type="OrthoDB" id="5023929at2"/>